<organism evidence="2 3">
    <name type="scientific">Niabella soli DSM 19437</name>
    <dbReference type="NCBI Taxonomy" id="929713"/>
    <lineage>
        <taxon>Bacteria</taxon>
        <taxon>Pseudomonadati</taxon>
        <taxon>Bacteroidota</taxon>
        <taxon>Chitinophagia</taxon>
        <taxon>Chitinophagales</taxon>
        <taxon>Chitinophagaceae</taxon>
        <taxon>Niabella</taxon>
    </lineage>
</organism>
<keyword evidence="3" id="KW-1185">Reference proteome</keyword>
<dbReference type="STRING" id="929713.NIASO_08310"/>
<dbReference type="EMBL" id="CP007035">
    <property type="protein sequence ID" value="AHF17474.1"/>
    <property type="molecule type" value="Genomic_DNA"/>
</dbReference>
<proteinExistence type="predicted"/>
<evidence type="ECO:0000256" key="1">
    <source>
        <dbReference type="SAM" id="MobiDB-lite"/>
    </source>
</evidence>
<evidence type="ECO:0000313" key="3">
    <source>
        <dbReference type="Proteomes" id="UP000003586"/>
    </source>
</evidence>
<dbReference type="HOGENOM" id="CLU_3404531_0_0_10"/>
<evidence type="ECO:0000313" key="2">
    <source>
        <dbReference type="EMBL" id="AHF17474.1"/>
    </source>
</evidence>
<feature type="region of interest" description="Disordered" evidence="1">
    <location>
        <begin position="1"/>
        <end position="30"/>
    </location>
</feature>
<dbReference type="Proteomes" id="UP000003586">
    <property type="component" value="Chromosome"/>
</dbReference>
<feature type="compositionally biased region" description="Acidic residues" evidence="1">
    <location>
        <begin position="11"/>
        <end position="30"/>
    </location>
</feature>
<name>W0F7N4_9BACT</name>
<dbReference type="KEGG" id="nso:NIASO_08310"/>
<dbReference type="AlphaFoldDB" id="W0F7N4"/>
<protein>
    <submittedName>
        <fullName evidence="2">Uncharacterized protein</fullName>
    </submittedName>
</protein>
<reference evidence="2 3" key="1">
    <citation type="submission" date="2013-12" db="EMBL/GenBank/DDBJ databases">
        <authorList>
            <consortium name="DOE Joint Genome Institute"/>
            <person name="Eisen J."/>
            <person name="Huntemann M."/>
            <person name="Han J."/>
            <person name="Chen A."/>
            <person name="Kyrpides N."/>
            <person name="Mavromatis K."/>
            <person name="Markowitz V."/>
            <person name="Palaniappan K."/>
            <person name="Ivanova N."/>
            <person name="Schaumberg A."/>
            <person name="Pati A."/>
            <person name="Liolios K."/>
            <person name="Nordberg H.P."/>
            <person name="Cantor M.N."/>
            <person name="Hua S.X."/>
            <person name="Woyke T."/>
        </authorList>
    </citation>
    <scope>NUCLEOTIDE SEQUENCE [LARGE SCALE GENOMIC DNA]</scope>
    <source>
        <strain evidence="3">DSM 19437</strain>
    </source>
</reference>
<gene>
    <name evidence="2" type="ORF">NIASO_08310</name>
</gene>
<accession>W0F7N4</accession>
<sequence length="30" mass="3713">MKNIMENDFLKEDEEDFDPRDFLDGFEEDE</sequence>